<feature type="domain" description="Aminoacyl-tRNA synthetase class Ia" evidence="13">
    <location>
        <begin position="26"/>
        <end position="632"/>
    </location>
</feature>
<evidence type="ECO:0000256" key="8">
    <source>
        <dbReference type="ARBA" id="ARBA00022917"/>
    </source>
</evidence>
<name>A0AAW9A3S4_9BACL</name>
<keyword evidence="7 12" id="KW-0067">ATP-binding</keyword>
<proteinExistence type="inferred from homology"/>
<dbReference type="SUPFAM" id="SSF52374">
    <property type="entry name" value="Nucleotidylyl transferase"/>
    <property type="match status" value="1"/>
</dbReference>
<evidence type="ECO:0000256" key="3">
    <source>
        <dbReference type="ARBA" id="ARBA00011245"/>
    </source>
</evidence>
<gene>
    <name evidence="12 16" type="primary">ileS</name>
    <name evidence="16" type="ORF">QTL97_02455</name>
</gene>
<dbReference type="PROSITE" id="PS00178">
    <property type="entry name" value="AA_TRNA_LIGASE_I"/>
    <property type="match status" value="1"/>
</dbReference>
<feature type="binding site" evidence="12">
    <location>
        <position position="888"/>
    </location>
    <ligand>
        <name>Zn(2+)</name>
        <dbReference type="ChEBI" id="CHEBI:29105"/>
    </ligand>
</feature>
<dbReference type="Gene3D" id="3.40.50.620">
    <property type="entry name" value="HUPs"/>
    <property type="match status" value="2"/>
</dbReference>
<dbReference type="FunFam" id="3.40.50.620:FF:000152">
    <property type="entry name" value="Isoleucine--tRNA ligase"/>
    <property type="match status" value="1"/>
</dbReference>
<evidence type="ECO:0000259" key="15">
    <source>
        <dbReference type="Pfam" id="PF08264"/>
    </source>
</evidence>
<comment type="subunit">
    <text evidence="3 12">Monomer.</text>
</comment>
<comment type="domain">
    <text evidence="12">IleRS has two distinct active sites: one for aminoacylation and one for editing. The misactivated valine is translocated from the active site to the editing site, which sterically excludes the correctly activated isoleucine. The single editing site contains two valyl binding pockets, one specific for each substrate (Val-AMP or Val-tRNA(Ile)).</text>
</comment>
<dbReference type="FunFam" id="3.90.740.10:FF:000006">
    <property type="entry name" value="Isoleucine--tRNA ligase"/>
    <property type="match status" value="1"/>
</dbReference>
<evidence type="ECO:0000256" key="6">
    <source>
        <dbReference type="ARBA" id="ARBA00022741"/>
    </source>
</evidence>
<keyword evidence="9 12" id="KW-0030">Aminoacyl-tRNA synthetase</keyword>
<dbReference type="FunFam" id="1.10.10.830:FF:000001">
    <property type="entry name" value="Isoleucine--tRNA ligase"/>
    <property type="match status" value="1"/>
</dbReference>
<evidence type="ECO:0000256" key="12">
    <source>
        <dbReference type="HAMAP-Rule" id="MF_02002"/>
    </source>
</evidence>
<feature type="binding site" evidence="12">
    <location>
        <position position="891"/>
    </location>
    <ligand>
        <name>Zn(2+)</name>
        <dbReference type="ChEBI" id="CHEBI:29105"/>
    </ligand>
</feature>
<sequence length="920" mass="104650">MDYKDTLLMPKTEFPMRGNLPNKEPQMQEKWEEMDIYQKVQERTKDRPFFVLHDGPPYANGDLHMGHALNKVLKDMIVRHKSMTGFHAPYVPGWDTHGLPIEQALVNKGVNRKEHSVAEFRRMCEEYAYSQIDNQRSQFKRIGVRGNWDNPYITLKPEFESRQIEVFGEMAKKGYIYKGLKPVYWSPSSESALAEAEIEYQDKKSPSIYVAFPIKDGLGVVEEDVRIVIWTTTPWTIPANLGISVHPEFNYAIVEVDGNKYLLAKDLVELVAKEIGWESYEVVRELKGADLDRVIAKHPFYDRDSLVMLGEHVTAEAGTGCVHTAPGHGEDDFYVSKQYGIDALSPVNDRGVMTEEAPGFEGLFYEDANKEVTKKLDEVGALLKLSFITHSYPHDWRSKKPVIYRATAQWFASINSFRNELLDAIRNTKFTPTWGETRLYNMVRDRGDWCISRQRVWGVPIPVFYAENGEAIITDETISNVSRLFREHGSNIWFERDAKDLLPEGFEHAGSPNGIFTKETDIMDVWFDSGSTHQGVLVERDDLVYPADLYLEGSDQYRGWFNSSLTTSVAINGISPYKGLLSHGFTLDGEGRKMSKSLGNVIVPAKVMNQLGADILRLWVSSVDYTADVRVSDSNFKQVSEVYRKIRNTLRFLHGNVSDFNPSTDRVAFEDMRPIDQYVNVKLQDLIKEVLKSYENYEFAGVYHAVNNFCTGDLSSFYLDIAKDVVYIEGADHPHRRAMQTVMYDSLLALLKLLTPIIPHTTDEMWAFLEHVEEESVQLTDMPQAEELGELATTLRERFAKLMLVRDDVLKALEEARNAKVIGKSLEAKVTVALPEKMTGVFAAEDIDFAQFFIVSNFVEGKDGEMSTDALKLDAATVLVEKADGEKCDRCWTISETVGNDTEHPELCSRCADVVKKYYS</sequence>
<dbReference type="InterPro" id="IPR002300">
    <property type="entry name" value="aa-tRNA-synth_Ia"/>
</dbReference>
<dbReference type="EMBL" id="JAUBDJ010000001">
    <property type="protein sequence ID" value="MDW0115801.1"/>
    <property type="molecule type" value="Genomic_DNA"/>
</dbReference>
<evidence type="ECO:0000256" key="11">
    <source>
        <dbReference type="ARBA" id="ARBA00048359"/>
    </source>
</evidence>
<comment type="function">
    <text evidence="10 12">Catalyzes the attachment of isoleucine to tRNA(Ile). As IleRS can inadvertently accommodate and process structurally similar amino acids such as valine, to avoid such errors it has two additional distinct tRNA(Ile)-dependent editing activities. One activity is designated as 'pretransfer' editing and involves the hydrolysis of activated Val-AMP. The other activity is designated 'posttransfer' editing and involves deacylation of mischarged Val-tRNA(Ile).</text>
</comment>
<dbReference type="AlphaFoldDB" id="A0AAW9A3S4"/>
<dbReference type="InterPro" id="IPR050081">
    <property type="entry name" value="Ile-tRNA_ligase"/>
</dbReference>
<organism evidence="16 17">
    <name type="scientific">Sporosarcina thermotolerans</name>
    <dbReference type="NCBI Taxonomy" id="633404"/>
    <lineage>
        <taxon>Bacteria</taxon>
        <taxon>Bacillati</taxon>
        <taxon>Bacillota</taxon>
        <taxon>Bacilli</taxon>
        <taxon>Bacillales</taxon>
        <taxon>Caryophanaceae</taxon>
        <taxon>Sporosarcina</taxon>
    </lineage>
</organism>
<feature type="short sequence motif" description="'KMSKS' region" evidence="12">
    <location>
        <begin position="593"/>
        <end position="597"/>
    </location>
</feature>
<comment type="subcellular location">
    <subcellularLocation>
        <location evidence="1 12">Cytoplasm</location>
    </subcellularLocation>
</comment>
<comment type="catalytic activity">
    <reaction evidence="11 12">
        <text>tRNA(Ile) + L-isoleucine + ATP = L-isoleucyl-tRNA(Ile) + AMP + diphosphate</text>
        <dbReference type="Rhea" id="RHEA:11060"/>
        <dbReference type="Rhea" id="RHEA-COMP:9666"/>
        <dbReference type="Rhea" id="RHEA-COMP:9695"/>
        <dbReference type="ChEBI" id="CHEBI:30616"/>
        <dbReference type="ChEBI" id="CHEBI:33019"/>
        <dbReference type="ChEBI" id="CHEBI:58045"/>
        <dbReference type="ChEBI" id="CHEBI:78442"/>
        <dbReference type="ChEBI" id="CHEBI:78528"/>
        <dbReference type="ChEBI" id="CHEBI:456215"/>
        <dbReference type="EC" id="6.1.1.5"/>
    </reaction>
</comment>
<evidence type="ECO:0000256" key="10">
    <source>
        <dbReference type="ARBA" id="ARBA00025217"/>
    </source>
</evidence>
<keyword evidence="6 12" id="KW-0547">Nucleotide-binding</keyword>
<protein>
    <recommendedName>
        <fullName evidence="12">Isoleucine--tRNA ligase</fullName>
        <ecNumber evidence="12">6.1.1.5</ecNumber>
    </recommendedName>
    <alternativeName>
        <fullName evidence="12">Isoleucyl-tRNA synthetase</fullName>
        <shortName evidence="12">IleRS</shortName>
    </alternativeName>
</protein>
<reference evidence="16 17" key="1">
    <citation type="submission" date="2023-06" db="EMBL/GenBank/DDBJ databases">
        <title>Sporosarcina sp. nov., isolated from Korean traditional fermented seafood 'Jeotgal'.</title>
        <authorList>
            <person name="Yang A.I."/>
            <person name="Shin N.-R."/>
        </authorList>
    </citation>
    <scope>NUCLEOTIDE SEQUENCE [LARGE SCALE GENOMIC DNA]</scope>
    <source>
        <strain evidence="16 17">KCTC43456</strain>
    </source>
</reference>
<dbReference type="HAMAP" id="MF_02002">
    <property type="entry name" value="Ile_tRNA_synth_type1"/>
    <property type="match status" value="1"/>
</dbReference>
<dbReference type="GO" id="GO:0005524">
    <property type="term" value="F:ATP binding"/>
    <property type="evidence" value="ECO:0007669"/>
    <property type="project" value="UniProtKB-UniRule"/>
</dbReference>
<evidence type="ECO:0000256" key="7">
    <source>
        <dbReference type="ARBA" id="ARBA00022840"/>
    </source>
</evidence>
<dbReference type="PANTHER" id="PTHR42765:SF1">
    <property type="entry name" value="ISOLEUCINE--TRNA LIGASE, MITOCHONDRIAL"/>
    <property type="match status" value="1"/>
</dbReference>
<dbReference type="InterPro" id="IPR033708">
    <property type="entry name" value="Anticodon_Ile_BEm"/>
</dbReference>
<dbReference type="InterPro" id="IPR023585">
    <property type="entry name" value="Ile-tRNA-ligase_type1"/>
</dbReference>
<feature type="short sequence motif" description="'HIGH' region" evidence="12">
    <location>
        <begin position="57"/>
        <end position="67"/>
    </location>
</feature>
<evidence type="ECO:0000313" key="17">
    <source>
        <dbReference type="Proteomes" id="UP001271648"/>
    </source>
</evidence>
<feature type="binding site" evidence="12">
    <location>
        <position position="908"/>
    </location>
    <ligand>
        <name>Zn(2+)</name>
        <dbReference type="ChEBI" id="CHEBI:29105"/>
    </ligand>
</feature>
<accession>A0AAW9A3S4</accession>
<dbReference type="EC" id="6.1.1.5" evidence="12"/>
<dbReference type="InterPro" id="IPR009080">
    <property type="entry name" value="tRNAsynth_Ia_anticodon-bd"/>
</dbReference>
<evidence type="ECO:0000256" key="9">
    <source>
        <dbReference type="ARBA" id="ARBA00023146"/>
    </source>
</evidence>
<dbReference type="Pfam" id="PF00133">
    <property type="entry name" value="tRNA-synt_1"/>
    <property type="match status" value="1"/>
</dbReference>
<dbReference type="GO" id="GO:0004822">
    <property type="term" value="F:isoleucine-tRNA ligase activity"/>
    <property type="evidence" value="ECO:0007669"/>
    <property type="project" value="UniProtKB-UniRule"/>
</dbReference>
<dbReference type="FunFam" id="1.10.730.20:FF:000001">
    <property type="entry name" value="Isoleucine--tRNA ligase"/>
    <property type="match status" value="1"/>
</dbReference>
<dbReference type="InterPro" id="IPR009008">
    <property type="entry name" value="Val/Leu/Ile-tRNA-synth_edit"/>
</dbReference>
<evidence type="ECO:0000256" key="2">
    <source>
        <dbReference type="ARBA" id="ARBA00006887"/>
    </source>
</evidence>
<comment type="caution">
    <text evidence="16">The sequence shown here is derived from an EMBL/GenBank/DDBJ whole genome shotgun (WGS) entry which is preliminary data.</text>
</comment>
<feature type="binding site" evidence="12">
    <location>
        <position position="552"/>
    </location>
    <ligand>
        <name>L-isoleucyl-5'-AMP</name>
        <dbReference type="ChEBI" id="CHEBI:178002"/>
    </ligand>
</feature>
<dbReference type="InterPro" id="IPR002301">
    <property type="entry name" value="Ile-tRNA-ligase"/>
</dbReference>
<dbReference type="GO" id="GO:0008270">
    <property type="term" value="F:zinc ion binding"/>
    <property type="evidence" value="ECO:0007669"/>
    <property type="project" value="UniProtKB-UniRule"/>
</dbReference>
<keyword evidence="5 12" id="KW-0436">Ligase</keyword>
<dbReference type="InterPro" id="IPR014729">
    <property type="entry name" value="Rossmann-like_a/b/a_fold"/>
</dbReference>
<evidence type="ECO:0000256" key="1">
    <source>
        <dbReference type="ARBA" id="ARBA00004496"/>
    </source>
</evidence>
<evidence type="ECO:0000313" key="16">
    <source>
        <dbReference type="EMBL" id="MDW0115801.1"/>
    </source>
</evidence>
<feature type="binding site" evidence="12">
    <location>
        <position position="596"/>
    </location>
    <ligand>
        <name>ATP</name>
        <dbReference type="ChEBI" id="CHEBI:30616"/>
    </ligand>
</feature>
<keyword evidence="17" id="KW-1185">Reference proteome</keyword>
<feature type="domain" description="Zinc finger FPG/IleRS-type" evidence="14">
    <location>
        <begin position="885"/>
        <end position="914"/>
    </location>
</feature>
<dbReference type="GO" id="GO:0006428">
    <property type="term" value="P:isoleucyl-tRNA aminoacylation"/>
    <property type="evidence" value="ECO:0007669"/>
    <property type="project" value="UniProtKB-UniRule"/>
</dbReference>
<feature type="binding site" evidence="12">
    <location>
        <position position="911"/>
    </location>
    <ligand>
        <name>Zn(2+)</name>
        <dbReference type="ChEBI" id="CHEBI:29105"/>
    </ligand>
</feature>
<feature type="domain" description="Methionyl/Valyl/Leucyl/Isoleucyl-tRNA synthetase anticodon-binding" evidence="15">
    <location>
        <begin position="676"/>
        <end position="831"/>
    </location>
</feature>
<dbReference type="CDD" id="cd07960">
    <property type="entry name" value="Anticodon_Ia_Ile_BEm"/>
    <property type="match status" value="1"/>
</dbReference>
<dbReference type="SUPFAM" id="SSF47323">
    <property type="entry name" value="Anticodon-binding domain of a subclass of class I aminoacyl-tRNA synthetases"/>
    <property type="match status" value="1"/>
</dbReference>
<dbReference type="CDD" id="cd00818">
    <property type="entry name" value="IleRS_core"/>
    <property type="match status" value="1"/>
</dbReference>
<dbReference type="Gene3D" id="1.10.10.830">
    <property type="entry name" value="Ile-tRNA synthetase CP2 domain-like"/>
    <property type="match status" value="1"/>
</dbReference>
<evidence type="ECO:0000259" key="13">
    <source>
        <dbReference type="Pfam" id="PF00133"/>
    </source>
</evidence>
<keyword evidence="4 12" id="KW-0963">Cytoplasm</keyword>
<dbReference type="NCBIfam" id="TIGR00392">
    <property type="entry name" value="ileS"/>
    <property type="match status" value="1"/>
</dbReference>
<evidence type="ECO:0000256" key="4">
    <source>
        <dbReference type="ARBA" id="ARBA00022490"/>
    </source>
</evidence>
<dbReference type="GO" id="GO:0000049">
    <property type="term" value="F:tRNA binding"/>
    <property type="evidence" value="ECO:0007669"/>
    <property type="project" value="InterPro"/>
</dbReference>
<dbReference type="PANTHER" id="PTHR42765">
    <property type="entry name" value="SOLEUCYL-TRNA SYNTHETASE"/>
    <property type="match status" value="1"/>
</dbReference>
<dbReference type="InterPro" id="IPR013155">
    <property type="entry name" value="M/V/L/I-tRNA-synth_anticd-bd"/>
</dbReference>
<dbReference type="InterPro" id="IPR001412">
    <property type="entry name" value="aa-tRNA-synth_I_CS"/>
</dbReference>
<dbReference type="PRINTS" id="PR00984">
    <property type="entry name" value="TRNASYNTHILE"/>
</dbReference>
<comment type="similarity">
    <text evidence="2 12">Belongs to the class-I aminoacyl-tRNA synthetase family. IleS type 1 subfamily.</text>
</comment>
<dbReference type="Pfam" id="PF08264">
    <property type="entry name" value="Anticodon_1"/>
    <property type="match status" value="1"/>
</dbReference>
<comment type="cofactor">
    <cofactor evidence="12">
        <name>Zn(2+)</name>
        <dbReference type="ChEBI" id="CHEBI:29105"/>
    </cofactor>
    <text evidence="12">Binds 1 zinc ion per subunit.</text>
</comment>
<dbReference type="Gene3D" id="1.10.730.20">
    <property type="match status" value="1"/>
</dbReference>
<dbReference type="SUPFAM" id="SSF50677">
    <property type="entry name" value="ValRS/IleRS/LeuRS editing domain"/>
    <property type="match status" value="1"/>
</dbReference>
<keyword evidence="12" id="KW-0479">Metal-binding</keyword>
<dbReference type="Proteomes" id="UP001271648">
    <property type="component" value="Unassembled WGS sequence"/>
</dbReference>
<dbReference type="Pfam" id="PF06827">
    <property type="entry name" value="zf-FPG_IleRS"/>
    <property type="match status" value="1"/>
</dbReference>
<keyword evidence="8 12" id="KW-0648">Protein biosynthesis</keyword>
<dbReference type="RefSeq" id="WP_317940133.1">
    <property type="nucleotide sequence ID" value="NZ_JAUBDJ010000001.1"/>
</dbReference>
<dbReference type="GO" id="GO:0002161">
    <property type="term" value="F:aminoacyl-tRNA deacylase activity"/>
    <property type="evidence" value="ECO:0007669"/>
    <property type="project" value="InterPro"/>
</dbReference>
<evidence type="ECO:0000256" key="5">
    <source>
        <dbReference type="ARBA" id="ARBA00022598"/>
    </source>
</evidence>
<dbReference type="GO" id="GO:0005829">
    <property type="term" value="C:cytosol"/>
    <property type="evidence" value="ECO:0007669"/>
    <property type="project" value="TreeGrafter"/>
</dbReference>
<evidence type="ECO:0000259" key="14">
    <source>
        <dbReference type="Pfam" id="PF06827"/>
    </source>
</evidence>
<keyword evidence="12" id="KW-0862">Zinc</keyword>
<dbReference type="InterPro" id="IPR010663">
    <property type="entry name" value="Znf_FPG/IleRS"/>
</dbReference>